<organism evidence="1 2">
    <name type="scientific">Glomus cerebriforme</name>
    <dbReference type="NCBI Taxonomy" id="658196"/>
    <lineage>
        <taxon>Eukaryota</taxon>
        <taxon>Fungi</taxon>
        <taxon>Fungi incertae sedis</taxon>
        <taxon>Mucoromycota</taxon>
        <taxon>Glomeromycotina</taxon>
        <taxon>Glomeromycetes</taxon>
        <taxon>Glomerales</taxon>
        <taxon>Glomeraceae</taxon>
        <taxon>Glomus</taxon>
    </lineage>
</organism>
<gene>
    <name evidence="1" type="ORF">C1645_816077</name>
</gene>
<protein>
    <submittedName>
        <fullName evidence="1">Uncharacterized protein</fullName>
    </submittedName>
</protein>
<sequence>MEFLDIISNNNKVQEQAAAVNVPAKQSQRTKQGLTNLSELLEISDDNLSPDPSFDNDVDFCPNNALFNSNNTFWLNNSSYNNASYALPASFHKMTNIHQICLWLCANPDVLLFAYNMYISMQTPVANGFNFISSNFNSSTMVDGNWCNTNAKARR</sequence>
<evidence type="ECO:0000313" key="2">
    <source>
        <dbReference type="Proteomes" id="UP000265703"/>
    </source>
</evidence>
<proteinExistence type="predicted"/>
<reference evidence="1 2" key="1">
    <citation type="submission" date="2018-06" db="EMBL/GenBank/DDBJ databases">
        <title>Comparative genomics reveals the genomic features of Rhizophagus irregularis, R. cerebriforme, R. diaphanum and Gigaspora rosea, and their symbiotic lifestyle signature.</title>
        <authorList>
            <person name="Morin E."/>
            <person name="San Clemente H."/>
            <person name="Chen E.C.H."/>
            <person name="De La Providencia I."/>
            <person name="Hainaut M."/>
            <person name="Kuo A."/>
            <person name="Kohler A."/>
            <person name="Murat C."/>
            <person name="Tang N."/>
            <person name="Roy S."/>
            <person name="Loubradou J."/>
            <person name="Henrissat B."/>
            <person name="Grigoriev I.V."/>
            <person name="Corradi N."/>
            <person name="Roux C."/>
            <person name="Martin F.M."/>
        </authorList>
    </citation>
    <scope>NUCLEOTIDE SEQUENCE [LARGE SCALE GENOMIC DNA]</scope>
    <source>
        <strain evidence="1 2">DAOM 227022</strain>
    </source>
</reference>
<keyword evidence="2" id="KW-1185">Reference proteome</keyword>
<evidence type="ECO:0000313" key="1">
    <source>
        <dbReference type="EMBL" id="RIA95934.1"/>
    </source>
</evidence>
<accession>A0A397TM43</accession>
<comment type="caution">
    <text evidence="1">The sequence shown here is derived from an EMBL/GenBank/DDBJ whole genome shotgun (WGS) entry which is preliminary data.</text>
</comment>
<dbReference type="Proteomes" id="UP000265703">
    <property type="component" value="Unassembled WGS sequence"/>
</dbReference>
<dbReference type="EMBL" id="QKYT01000053">
    <property type="protein sequence ID" value="RIA95934.1"/>
    <property type="molecule type" value="Genomic_DNA"/>
</dbReference>
<dbReference type="AlphaFoldDB" id="A0A397TM43"/>
<name>A0A397TM43_9GLOM</name>